<protein>
    <submittedName>
        <fullName evidence="2">Catechol 2,3-dioxygenase-like lactoylglutathione lyase family enzyme</fullName>
    </submittedName>
</protein>
<dbReference type="PROSITE" id="PS51819">
    <property type="entry name" value="VOC"/>
    <property type="match status" value="1"/>
</dbReference>
<feature type="domain" description="VOC" evidence="1">
    <location>
        <begin position="4"/>
        <end position="119"/>
    </location>
</feature>
<organism evidence="2 3">
    <name type="scientific">Sphingomonas leidyi</name>
    <dbReference type="NCBI Taxonomy" id="68569"/>
    <lineage>
        <taxon>Bacteria</taxon>
        <taxon>Pseudomonadati</taxon>
        <taxon>Pseudomonadota</taxon>
        <taxon>Alphaproteobacteria</taxon>
        <taxon>Sphingomonadales</taxon>
        <taxon>Sphingomonadaceae</taxon>
        <taxon>Sphingomonas</taxon>
    </lineage>
</organism>
<accession>A0A7X5V2C8</accession>
<comment type="caution">
    <text evidence="2">The sequence shown here is derived from an EMBL/GenBank/DDBJ whole genome shotgun (WGS) entry which is preliminary data.</text>
</comment>
<dbReference type="Gene3D" id="3.10.180.10">
    <property type="entry name" value="2,3-Dihydroxybiphenyl 1,2-Dioxygenase, domain 1"/>
    <property type="match status" value="1"/>
</dbReference>
<evidence type="ECO:0000259" key="1">
    <source>
        <dbReference type="PROSITE" id="PS51819"/>
    </source>
</evidence>
<reference evidence="2 3" key="1">
    <citation type="submission" date="2020-03" db="EMBL/GenBank/DDBJ databases">
        <title>Genomic Encyclopedia of Type Strains, Phase IV (KMG-IV): sequencing the most valuable type-strain genomes for metagenomic binning, comparative biology and taxonomic classification.</title>
        <authorList>
            <person name="Goeker M."/>
        </authorList>
    </citation>
    <scope>NUCLEOTIDE SEQUENCE [LARGE SCALE GENOMIC DNA]</scope>
    <source>
        <strain evidence="2 3">DSM 4733</strain>
    </source>
</reference>
<keyword evidence="2" id="KW-0456">Lyase</keyword>
<dbReference type="EMBL" id="JAASQV010000003">
    <property type="protein sequence ID" value="NIJ66518.1"/>
    <property type="molecule type" value="Genomic_DNA"/>
</dbReference>
<keyword evidence="2" id="KW-0560">Oxidoreductase</keyword>
<dbReference type="InterPro" id="IPR037523">
    <property type="entry name" value="VOC_core"/>
</dbReference>
<dbReference type="AlphaFoldDB" id="A0A7X5V2C8"/>
<sequence length="123" mass="13585">MGFELNHAIVRCTDKAGAAQFFADLIGAAPAYASGPFAAVRVNDRLTLDFHDEGAFVFGHFAFMVEDPDLDAILERVLARDVPFGSGPFARDRRINRHNRGRGVYVWDGDGNSYEFFTTDPLG</sequence>
<keyword evidence="3" id="KW-1185">Reference proteome</keyword>
<dbReference type="GO" id="GO:0051213">
    <property type="term" value="F:dioxygenase activity"/>
    <property type="evidence" value="ECO:0007669"/>
    <property type="project" value="UniProtKB-KW"/>
</dbReference>
<dbReference type="Proteomes" id="UP000564677">
    <property type="component" value="Unassembled WGS sequence"/>
</dbReference>
<keyword evidence="2" id="KW-0223">Dioxygenase</keyword>
<name>A0A7X5V2C8_9SPHN</name>
<dbReference type="RefSeq" id="WP_167300838.1">
    <property type="nucleotide sequence ID" value="NZ_JAASQV010000003.1"/>
</dbReference>
<evidence type="ECO:0000313" key="3">
    <source>
        <dbReference type="Proteomes" id="UP000564677"/>
    </source>
</evidence>
<dbReference type="InterPro" id="IPR029068">
    <property type="entry name" value="Glyas_Bleomycin-R_OHBP_Dase"/>
</dbReference>
<dbReference type="GO" id="GO:0016829">
    <property type="term" value="F:lyase activity"/>
    <property type="evidence" value="ECO:0007669"/>
    <property type="project" value="UniProtKB-KW"/>
</dbReference>
<gene>
    <name evidence="2" type="ORF">FHR20_003491</name>
</gene>
<dbReference type="SUPFAM" id="SSF54593">
    <property type="entry name" value="Glyoxalase/Bleomycin resistance protein/Dihydroxybiphenyl dioxygenase"/>
    <property type="match status" value="1"/>
</dbReference>
<evidence type="ECO:0000313" key="2">
    <source>
        <dbReference type="EMBL" id="NIJ66518.1"/>
    </source>
</evidence>
<proteinExistence type="predicted"/>